<dbReference type="Proteomes" id="UP000235672">
    <property type="component" value="Unassembled WGS sequence"/>
</dbReference>
<protein>
    <recommendedName>
        <fullName evidence="4">FIST domain-containing protein</fullName>
    </recommendedName>
</protein>
<dbReference type="EMBL" id="KZ613471">
    <property type="protein sequence ID" value="PMD24908.1"/>
    <property type="molecule type" value="Genomic_DNA"/>
</dbReference>
<accession>A0A2J6QFA4</accession>
<dbReference type="OrthoDB" id="1744869at2759"/>
<evidence type="ECO:0008006" key="4">
    <source>
        <dbReference type="Google" id="ProtNLM"/>
    </source>
</evidence>
<organism evidence="2 3">
    <name type="scientific">Hyaloscypha hepaticicola</name>
    <dbReference type="NCBI Taxonomy" id="2082293"/>
    <lineage>
        <taxon>Eukaryota</taxon>
        <taxon>Fungi</taxon>
        <taxon>Dikarya</taxon>
        <taxon>Ascomycota</taxon>
        <taxon>Pezizomycotina</taxon>
        <taxon>Leotiomycetes</taxon>
        <taxon>Helotiales</taxon>
        <taxon>Hyaloscyphaceae</taxon>
        <taxon>Hyaloscypha</taxon>
    </lineage>
</organism>
<feature type="region of interest" description="Disordered" evidence="1">
    <location>
        <begin position="37"/>
        <end position="64"/>
    </location>
</feature>
<name>A0A2J6QFA4_9HELO</name>
<evidence type="ECO:0000256" key="1">
    <source>
        <dbReference type="SAM" id="MobiDB-lite"/>
    </source>
</evidence>
<keyword evidence="3" id="KW-1185">Reference proteome</keyword>
<feature type="compositionally biased region" description="Polar residues" evidence="1">
    <location>
        <begin position="55"/>
        <end position="64"/>
    </location>
</feature>
<dbReference type="STRING" id="1745343.A0A2J6QFA4"/>
<evidence type="ECO:0000313" key="2">
    <source>
        <dbReference type="EMBL" id="PMD24908.1"/>
    </source>
</evidence>
<evidence type="ECO:0000313" key="3">
    <source>
        <dbReference type="Proteomes" id="UP000235672"/>
    </source>
</evidence>
<gene>
    <name evidence="2" type="ORF">NA56DRAFT_461628</name>
</gene>
<dbReference type="AlphaFoldDB" id="A0A2J6QFA4"/>
<sequence>MLGGISREARRNVHRSFGAGLPLTFHRAKSTQDLNKIHTSAKPPSKDDPDHHPTGQLTVSSNQPGKATVRHVVDALASFQESGRKYPKWQQHLVCILATPPFASWLEANSGFIPRALRRIFGPSNSVYVDVVCAVVDGLAPRPISMKAPSGEGFSIWHRPKGPDDSWVQDATVSSPTLQSTLTLQRGHVTLTLPLANTLFTNGRGSTLLLSRWKSSGRSFKIDRAQIEKQNVLLGGLGGKTLYHPIRSCIPSIPLTPVRRIQDGLGNIVRTIDFGQKGVKNVGPASRELEHSVTEYLAQEGQGSSTVNVWALIIPQDTSLAQLVRSMEAKGTLTTGVDVLRTENSFSSLNKHHYIGELIRRGAILCRVLSGGGGWGAKQGLLSLDPQTTYSTSNESRYDYSEESPDRQQVSALGNLAQEGAFIQFLVAPKTFESLEESDEEYAEFTRRSTVFGVVPSTVDDIPDENQEKTRFDLQVHHGHFGCVSESGLFFRAEEGRSNPRVVETKIDLPYSYAYI</sequence>
<feature type="compositionally biased region" description="Basic and acidic residues" evidence="1">
    <location>
        <begin position="44"/>
        <end position="53"/>
    </location>
</feature>
<proteinExistence type="predicted"/>
<reference evidence="2 3" key="1">
    <citation type="submission" date="2016-05" db="EMBL/GenBank/DDBJ databases">
        <title>A degradative enzymes factory behind the ericoid mycorrhizal symbiosis.</title>
        <authorList>
            <consortium name="DOE Joint Genome Institute"/>
            <person name="Martino E."/>
            <person name="Morin E."/>
            <person name="Grelet G."/>
            <person name="Kuo A."/>
            <person name="Kohler A."/>
            <person name="Daghino S."/>
            <person name="Barry K."/>
            <person name="Choi C."/>
            <person name="Cichocki N."/>
            <person name="Clum A."/>
            <person name="Copeland A."/>
            <person name="Hainaut M."/>
            <person name="Haridas S."/>
            <person name="Labutti K."/>
            <person name="Lindquist E."/>
            <person name="Lipzen A."/>
            <person name="Khouja H.-R."/>
            <person name="Murat C."/>
            <person name="Ohm R."/>
            <person name="Olson A."/>
            <person name="Spatafora J."/>
            <person name="Veneault-Fourrey C."/>
            <person name="Henrissat B."/>
            <person name="Grigoriev I."/>
            <person name="Martin F."/>
            <person name="Perotto S."/>
        </authorList>
    </citation>
    <scope>NUCLEOTIDE SEQUENCE [LARGE SCALE GENOMIC DNA]</scope>
    <source>
        <strain evidence="2 3">UAMH 7357</strain>
    </source>
</reference>